<feature type="transmembrane region" description="Helical" evidence="6">
    <location>
        <begin position="173"/>
        <end position="197"/>
    </location>
</feature>
<dbReference type="InterPro" id="IPR050365">
    <property type="entry name" value="TIM50"/>
</dbReference>
<dbReference type="Pfam" id="PF00520">
    <property type="entry name" value="Ion_trans"/>
    <property type="match status" value="1"/>
</dbReference>
<feature type="transmembrane region" description="Helical" evidence="6">
    <location>
        <begin position="242"/>
        <end position="267"/>
    </location>
</feature>
<keyword evidence="2 6" id="KW-0812">Transmembrane</keyword>
<dbReference type="EMBL" id="CAJNJA010058030">
    <property type="protein sequence ID" value="CAE7864264.1"/>
    <property type="molecule type" value="Genomic_DNA"/>
</dbReference>
<evidence type="ECO:0000259" key="7">
    <source>
        <dbReference type="PROSITE" id="PS50969"/>
    </source>
</evidence>
<gene>
    <name evidence="8" type="primary">PSR2</name>
    <name evidence="8" type="ORF">SNEC2469_LOCUS27508</name>
</gene>
<dbReference type="PROSITE" id="PS50969">
    <property type="entry name" value="FCP1"/>
    <property type="match status" value="1"/>
</dbReference>
<accession>A0A813ACJ3</accession>
<comment type="caution">
    <text evidence="8">The sequence shown here is derived from an EMBL/GenBank/DDBJ whole genome shotgun (WGS) entry which is preliminary data.</text>
</comment>
<keyword evidence="3 6" id="KW-1133">Transmembrane helix</keyword>
<dbReference type="CDD" id="cd07521">
    <property type="entry name" value="HAD_FCP1-like"/>
    <property type="match status" value="1"/>
</dbReference>
<dbReference type="InterPro" id="IPR036412">
    <property type="entry name" value="HAD-like_sf"/>
</dbReference>
<feature type="domain" description="FCP1 homology" evidence="7">
    <location>
        <begin position="662"/>
        <end position="771"/>
    </location>
</feature>
<protein>
    <submittedName>
        <fullName evidence="8">PSR2 protein</fullName>
    </submittedName>
</protein>
<dbReference type="SUPFAM" id="SSF56784">
    <property type="entry name" value="HAD-like"/>
    <property type="match status" value="1"/>
</dbReference>
<evidence type="ECO:0000313" key="9">
    <source>
        <dbReference type="Proteomes" id="UP000601435"/>
    </source>
</evidence>
<feature type="compositionally biased region" description="Polar residues" evidence="5">
    <location>
        <begin position="604"/>
        <end position="620"/>
    </location>
</feature>
<dbReference type="GO" id="GO:0016020">
    <property type="term" value="C:membrane"/>
    <property type="evidence" value="ECO:0007669"/>
    <property type="project" value="UniProtKB-SubCell"/>
</dbReference>
<dbReference type="Proteomes" id="UP000601435">
    <property type="component" value="Unassembled WGS sequence"/>
</dbReference>
<evidence type="ECO:0000256" key="4">
    <source>
        <dbReference type="ARBA" id="ARBA00023136"/>
    </source>
</evidence>
<dbReference type="GO" id="GO:0005216">
    <property type="term" value="F:monoatomic ion channel activity"/>
    <property type="evidence" value="ECO:0007669"/>
    <property type="project" value="InterPro"/>
</dbReference>
<dbReference type="Gene3D" id="1.20.120.350">
    <property type="entry name" value="Voltage-gated potassium channels. Chain C"/>
    <property type="match status" value="1"/>
</dbReference>
<reference evidence="8" key="1">
    <citation type="submission" date="2021-02" db="EMBL/GenBank/DDBJ databases">
        <authorList>
            <person name="Dougan E. K."/>
            <person name="Rhodes N."/>
            <person name="Thang M."/>
            <person name="Chan C."/>
        </authorList>
    </citation>
    <scope>NUCLEOTIDE SEQUENCE</scope>
</reference>
<proteinExistence type="predicted"/>
<evidence type="ECO:0000256" key="1">
    <source>
        <dbReference type="ARBA" id="ARBA00004141"/>
    </source>
</evidence>
<feature type="region of interest" description="Disordered" evidence="5">
    <location>
        <begin position="555"/>
        <end position="659"/>
    </location>
</feature>
<dbReference type="InterPro" id="IPR005821">
    <property type="entry name" value="Ion_trans_dom"/>
</dbReference>
<dbReference type="SUPFAM" id="SSF47473">
    <property type="entry name" value="EF-hand"/>
    <property type="match status" value="1"/>
</dbReference>
<evidence type="ECO:0000256" key="6">
    <source>
        <dbReference type="SAM" id="Phobius"/>
    </source>
</evidence>
<dbReference type="InterPro" id="IPR011992">
    <property type="entry name" value="EF-hand-dom_pair"/>
</dbReference>
<organism evidence="8 9">
    <name type="scientific">Symbiodinium necroappetens</name>
    <dbReference type="NCBI Taxonomy" id="1628268"/>
    <lineage>
        <taxon>Eukaryota</taxon>
        <taxon>Sar</taxon>
        <taxon>Alveolata</taxon>
        <taxon>Dinophyceae</taxon>
        <taxon>Suessiales</taxon>
        <taxon>Symbiodiniaceae</taxon>
        <taxon>Symbiodinium</taxon>
    </lineage>
</organism>
<dbReference type="OrthoDB" id="439009at2759"/>
<dbReference type="InterPro" id="IPR004274">
    <property type="entry name" value="FCP1_dom"/>
</dbReference>
<dbReference type="InterPro" id="IPR023214">
    <property type="entry name" value="HAD_sf"/>
</dbReference>
<feature type="transmembrane region" description="Helical" evidence="6">
    <location>
        <begin position="101"/>
        <end position="119"/>
    </location>
</feature>
<evidence type="ECO:0000256" key="3">
    <source>
        <dbReference type="ARBA" id="ARBA00022989"/>
    </source>
</evidence>
<sequence>MFNRRSSAGSKLSERRVHRPPRWSTRILTSSAFLIFNVTLITLNTFWMGIHADGFVMREHQVIDNLDVYYVVESVFTGLFFAELLIRLFHYAKWQLWKDPLLLLDTVVIVIPAVEMWIWRPLSRRSLDNIATTTVMSLFRVCRIARGIMTLASIKWLRPLYLSAMGLKHSLSYVFAMGMYLATMLFAASVLLCELVGPSSPVHISLPVVIRTRFSSVASAYLTLVECLLGGVEWGPQLANTLLFSTGTAISGIVFFGFLTFGVMLWLNIVRGVFVHQVDQSFEFTNVTKFKDAELQQLTQELLKHFVRAIHDMDRENTGAISFSDVSAVLPHHLDELADVGVGLPEARKIFHELDTTSTGYVSISLFISRIEDYMKYKPVEVLIFENQQFRLLQLIKKLGKRNLKSFSKVSQSLEIMASDLAQAFATKEEMPASIDEQIEKQRGRVRASAIVSNAEAARELDEKILSNEASPRSARPWAAQAQGKPLTSSANFIIDMWQELLGIALPGLVQRRAAVMSPDLGPSGAKHFEGSMFIEHQEQSNQCRCCFSTKQKADEEETTDGFVTERRDEIQLSKPAIPSASGEAKKAPSSPRPLQGQGHELASSGQDEAQSSPLAQLVTQADEKPSQLAEEQPQHTVSPKREHKGPLPQQAIPLLPPQDPTFRGRKTLVLDLDETLVHSSFTPVKCDLVLSVFLGNEEHKVYVRKRPGVDEFLNAVAKLYEVAIFTASTALYANSLLDVLDKSGWIQHRLFREACTRYKEGYVKDRSQAV</sequence>
<keyword evidence="4 6" id="KW-0472">Membrane</keyword>
<keyword evidence="9" id="KW-1185">Reference proteome</keyword>
<dbReference type="InterPro" id="IPR027359">
    <property type="entry name" value="Volt_channel_dom_sf"/>
</dbReference>
<feature type="transmembrane region" description="Helical" evidence="6">
    <location>
        <begin position="68"/>
        <end position="89"/>
    </location>
</feature>
<dbReference type="PANTHER" id="PTHR12210">
    <property type="entry name" value="DULLARD PROTEIN PHOSPHATASE"/>
    <property type="match status" value="1"/>
</dbReference>
<dbReference type="Gene3D" id="1.10.287.70">
    <property type="match status" value="1"/>
</dbReference>
<evidence type="ECO:0000313" key="8">
    <source>
        <dbReference type="EMBL" id="CAE7864264.1"/>
    </source>
</evidence>
<name>A0A813ACJ3_9DINO</name>
<dbReference type="Gene3D" id="3.40.50.1000">
    <property type="entry name" value="HAD superfamily/HAD-like"/>
    <property type="match status" value="1"/>
</dbReference>
<dbReference type="Pfam" id="PF03031">
    <property type="entry name" value="NIF"/>
    <property type="match status" value="1"/>
</dbReference>
<dbReference type="AlphaFoldDB" id="A0A813ACJ3"/>
<dbReference type="SMART" id="SM00577">
    <property type="entry name" value="CPDc"/>
    <property type="match status" value="1"/>
</dbReference>
<feature type="transmembrane region" description="Helical" evidence="6">
    <location>
        <begin position="27"/>
        <end position="48"/>
    </location>
</feature>
<comment type="subcellular location">
    <subcellularLocation>
        <location evidence="1">Membrane</location>
        <topology evidence="1">Multi-pass membrane protein</topology>
    </subcellularLocation>
</comment>
<evidence type="ECO:0000256" key="2">
    <source>
        <dbReference type="ARBA" id="ARBA00022692"/>
    </source>
</evidence>
<evidence type="ECO:0000256" key="5">
    <source>
        <dbReference type="SAM" id="MobiDB-lite"/>
    </source>
</evidence>